<evidence type="ECO:0000256" key="1">
    <source>
        <dbReference type="ARBA" id="ARBA00006739"/>
    </source>
</evidence>
<comment type="similarity">
    <text evidence="1">Belongs to the glycosyltransferase 2 family.</text>
</comment>
<evidence type="ECO:0000256" key="3">
    <source>
        <dbReference type="ARBA" id="ARBA00022679"/>
    </source>
</evidence>
<dbReference type="SUPFAM" id="SSF53448">
    <property type="entry name" value="Nucleotide-diphospho-sugar transferases"/>
    <property type="match status" value="1"/>
</dbReference>
<keyword evidence="4" id="KW-0472">Membrane</keyword>
<organism evidence="6 7">
    <name type="scientific">Parasphingorhabdus litoris</name>
    <dbReference type="NCBI Taxonomy" id="394733"/>
    <lineage>
        <taxon>Bacteria</taxon>
        <taxon>Pseudomonadati</taxon>
        <taxon>Pseudomonadota</taxon>
        <taxon>Alphaproteobacteria</taxon>
        <taxon>Sphingomonadales</taxon>
        <taxon>Sphingomonadaceae</taxon>
        <taxon>Parasphingorhabdus</taxon>
    </lineage>
</organism>
<keyword evidence="3" id="KW-0808">Transferase</keyword>
<accession>A0ABN1ARC8</accession>
<keyword evidence="4" id="KW-1133">Transmembrane helix</keyword>
<proteinExistence type="inferred from homology"/>
<protein>
    <recommendedName>
        <fullName evidence="5">Glycosyltransferase 2-like domain-containing protein</fullName>
    </recommendedName>
</protein>
<dbReference type="EMBL" id="BAAAEM010000003">
    <property type="protein sequence ID" value="GAA0482288.1"/>
    <property type="molecule type" value="Genomic_DNA"/>
</dbReference>
<dbReference type="Gene3D" id="3.90.550.10">
    <property type="entry name" value="Spore Coat Polysaccharide Biosynthesis Protein SpsA, Chain A"/>
    <property type="match status" value="1"/>
</dbReference>
<keyword evidence="2" id="KW-0328">Glycosyltransferase</keyword>
<name>A0ABN1ARC8_9SPHN</name>
<keyword evidence="7" id="KW-1185">Reference proteome</keyword>
<gene>
    <name evidence="6" type="ORF">GCM10009096_25790</name>
</gene>
<evidence type="ECO:0000313" key="7">
    <source>
        <dbReference type="Proteomes" id="UP001500713"/>
    </source>
</evidence>
<dbReference type="Proteomes" id="UP001500713">
    <property type="component" value="Unassembled WGS sequence"/>
</dbReference>
<evidence type="ECO:0000259" key="5">
    <source>
        <dbReference type="Pfam" id="PF00535"/>
    </source>
</evidence>
<keyword evidence="4" id="KW-0812">Transmembrane</keyword>
<dbReference type="Pfam" id="PF00535">
    <property type="entry name" value="Glycos_transf_2"/>
    <property type="match status" value="1"/>
</dbReference>
<dbReference type="PANTHER" id="PTHR43179:SF12">
    <property type="entry name" value="GALACTOFURANOSYLTRANSFERASE GLFT2"/>
    <property type="match status" value="1"/>
</dbReference>
<dbReference type="InterPro" id="IPR029044">
    <property type="entry name" value="Nucleotide-diphossugar_trans"/>
</dbReference>
<dbReference type="RefSeq" id="WP_229953381.1">
    <property type="nucleotide sequence ID" value="NZ_BAAAEM010000003.1"/>
</dbReference>
<evidence type="ECO:0000313" key="6">
    <source>
        <dbReference type="EMBL" id="GAA0482288.1"/>
    </source>
</evidence>
<dbReference type="InterPro" id="IPR001173">
    <property type="entry name" value="Glyco_trans_2-like"/>
</dbReference>
<feature type="transmembrane region" description="Helical" evidence="4">
    <location>
        <begin position="261"/>
        <end position="292"/>
    </location>
</feature>
<dbReference type="PANTHER" id="PTHR43179">
    <property type="entry name" value="RHAMNOSYLTRANSFERASE WBBL"/>
    <property type="match status" value="1"/>
</dbReference>
<evidence type="ECO:0000256" key="4">
    <source>
        <dbReference type="SAM" id="Phobius"/>
    </source>
</evidence>
<feature type="domain" description="Glycosyltransferase 2-like" evidence="5">
    <location>
        <begin position="31"/>
        <end position="152"/>
    </location>
</feature>
<reference evidence="6 7" key="1">
    <citation type="journal article" date="2019" name="Int. J. Syst. Evol. Microbiol.">
        <title>The Global Catalogue of Microorganisms (GCM) 10K type strain sequencing project: providing services to taxonomists for standard genome sequencing and annotation.</title>
        <authorList>
            <consortium name="The Broad Institute Genomics Platform"/>
            <consortium name="The Broad Institute Genome Sequencing Center for Infectious Disease"/>
            <person name="Wu L."/>
            <person name="Ma J."/>
        </authorList>
    </citation>
    <scope>NUCLEOTIDE SEQUENCE [LARGE SCALE GENOMIC DNA]</scope>
    <source>
        <strain evidence="6 7">JCM 14162</strain>
    </source>
</reference>
<sequence length="345" mass="37882">MADHKAQASKDKMDAVSSTVRGRVGIVAIGRNEGNRLIQCLDSLAPLGLPIVYVDSASTDGSPAAAKARSADVLDLDLTIAFTAARARNEGFDRLLSIAPDIEYVQFVDGDCEIEDGWIAAAVDFLDQHSDAAVVCGRRKERYPEASFYNRICDQEWNTDIGQSNACGGDALMRVSALTAVGGYNSGIIAGEEPEMCSRMRSNGLKIWRIDQPMTIHDADMHHFRQWWLRAVRSGFGYAQVWWTTRQVGTALYGRELARAIFWAVVLPLLFLAGAVFFHPLLLLLLPGVYLLQIARMAVKQGAGDGFSWKIATLNIVGKFGESLGIFRFIARMVKGQQGGAIFYK</sequence>
<comment type="caution">
    <text evidence="6">The sequence shown here is derived from an EMBL/GenBank/DDBJ whole genome shotgun (WGS) entry which is preliminary data.</text>
</comment>
<evidence type="ECO:0000256" key="2">
    <source>
        <dbReference type="ARBA" id="ARBA00022676"/>
    </source>
</evidence>